<feature type="compositionally biased region" description="Basic and acidic residues" evidence="5">
    <location>
        <begin position="1"/>
        <end position="11"/>
    </location>
</feature>
<organism evidence="7 8">
    <name type="scientific">Stylonychia lemnae</name>
    <name type="common">Ciliate</name>
    <dbReference type="NCBI Taxonomy" id="5949"/>
    <lineage>
        <taxon>Eukaryota</taxon>
        <taxon>Sar</taxon>
        <taxon>Alveolata</taxon>
        <taxon>Ciliophora</taxon>
        <taxon>Intramacronucleata</taxon>
        <taxon>Spirotrichea</taxon>
        <taxon>Stichotrichia</taxon>
        <taxon>Sporadotrichida</taxon>
        <taxon>Oxytrichidae</taxon>
        <taxon>Stylonychinae</taxon>
        <taxon>Stylonychia</taxon>
    </lineage>
</organism>
<feature type="region of interest" description="Disordered" evidence="5">
    <location>
        <begin position="107"/>
        <end position="173"/>
    </location>
</feature>
<accession>A0A078BBH9</accession>
<dbReference type="PANTHER" id="PTHR45931">
    <property type="entry name" value="SI:CH211-59O9.10"/>
    <property type="match status" value="1"/>
</dbReference>
<evidence type="ECO:0000313" key="7">
    <source>
        <dbReference type="EMBL" id="CDW91571.1"/>
    </source>
</evidence>
<dbReference type="InterPro" id="IPR051834">
    <property type="entry name" value="RING_finger_E3_ligase"/>
</dbReference>
<dbReference type="SUPFAM" id="SSF57850">
    <property type="entry name" value="RING/U-box"/>
    <property type="match status" value="1"/>
</dbReference>
<dbReference type="InParanoid" id="A0A078BBH9"/>
<dbReference type="PANTHER" id="PTHR45931:SF3">
    <property type="entry name" value="RING ZINC FINGER-CONTAINING PROTEIN"/>
    <property type="match status" value="1"/>
</dbReference>
<dbReference type="Pfam" id="PF13639">
    <property type="entry name" value="zf-RING_2"/>
    <property type="match status" value="1"/>
</dbReference>
<dbReference type="Proteomes" id="UP000039865">
    <property type="component" value="Unassembled WGS sequence"/>
</dbReference>
<feature type="region of interest" description="Disordered" evidence="5">
    <location>
        <begin position="1"/>
        <end position="31"/>
    </location>
</feature>
<dbReference type="Gene3D" id="3.30.40.10">
    <property type="entry name" value="Zinc/RING finger domain, C3HC4 (zinc finger)"/>
    <property type="match status" value="1"/>
</dbReference>
<protein>
    <submittedName>
        <fullName evidence="7">Ring finger protein</fullName>
    </submittedName>
</protein>
<feature type="region of interest" description="Disordered" evidence="5">
    <location>
        <begin position="82"/>
        <end position="101"/>
    </location>
</feature>
<feature type="compositionally biased region" description="Basic and acidic residues" evidence="5">
    <location>
        <begin position="135"/>
        <end position="144"/>
    </location>
</feature>
<dbReference type="GO" id="GO:0006511">
    <property type="term" value="P:ubiquitin-dependent protein catabolic process"/>
    <property type="evidence" value="ECO:0007669"/>
    <property type="project" value="TreeGrafter"/>
</dbReference>
<keyword evidence="1" id="KW-0479">Metal-binding</keyword>
<reference evidence="7 8" key="1">
    <citation type="submission" date="2014-06" db="EMBL/GenBank/DDBJ databases">
        <authorList>
            <person name="Swart Estienne"/>
        </authorList>
    </citation>
    <scope>NUCLEOTIDE SEQUENCE [LARGE SCALE GENOMIC DNA]</scope>
    <source>
        <strain evidence="7 8">130c</strain>
    </source>
</reference>
<keyword evidence="8" id="KW-1185">Reference proteome</keyword>
<keyword evidence="3" id="KW-0862">Zinc</keyword>
<name>A0A078BBH9_STYLE</name>
<feature type="compositionally biased region" description="Polar residues" evidence="5">
    <location>
        <begin position="112"/>
        <end position="130"/>
    </location>
</feature>
<proteinExistence type="predicted"/>
<dbReference type="GO" id="GO:0008270">
    <property type="term" value="F:zinc ion binding"/>
    <property type="evidence" value="ECO:0007669"/>
    <property type="project" value="UniProtKB-KW"/>
</dbReference>
<dbReference type="GO" id="GO:0005634">
    <property type="term" value="C:nucleus"/>
    <property type="evidence" value="ECO:0007669"/>
    <property type="project" value="TreeGrafter"/>
</dbReference>
<dbReference type="PROSITE" id="PS50089">
    <property type="entry name" value="ZF_RING_2"/>
    <property type="match status" value="1"/>
</dbReference>
<sequence>MESEKQQKDSDSYMEDQSEESSSLQDQVEEEKEEISYRLVKRRYYCYLCQKEYNKMVSAVENLTCDVCNEGFCEIIDKPQSTQLNQGQSIPSDEADEERRRANEQYRIVFDRNQNTHNRLDINNRSTSNIYGEPRNQERSSRQNEEEEKYVGFQQRQHEIQSHQQDQQPRGQYLHDSGVDRAFLRWNPFRGTAGSNFMGQFFSNSPFFAGFPDQRPRQMSAQDRVFRDPFGPSMLNMDQFFGSFIRPFSFGRIFDDDAFLNYGFEEGFNPNVFATNFSQNFRSFNDMDSILQRVVEMTAHQHQERRRPTKQEAIDRIPVVTISDIHCKKTEGSQELEHPLCTVCQENMALGTKAMIMPCGHIFHPDCVLPWLKEHNTCPVCRFELPTESQ</sequence>
<feature type="compositionally biased region" description="Polar residues" evidence="5">
    <location>
        <begin position="82"/>
        <end position="91"/>
    </location>
</feature>
<evidence type="ECO:0000256" key="4">
    <source>
        <dbReference type="PROSITE-ProRule" id="PRU00175"/>
    </source>
</evidence>
<dbReference type="SMART" id="SM00184">
    <property type="entry name" value="RING"/>
    <property type="match status" value="1"/>
</dbReference>
<evidence type="ECO:0000256" key="2">
    <source>
        <dbReference type="ARBA" id="ARBA00022771"/>
    </source>
</evidence>
<evidence type="ECO:0000256" key="1">
    <source>
        <dbReference type="ARBA" id="ARBA00022723"/>
    </source>
</evidence>
<evidence type="ECO:0000259" key="6">
    <source>
        <dbReference type="PROSITE" id="PS50089"/>
    </source>
</evidence>
<dbReference type="EMBL" id="CCKQ01019559">
    <property type="protein sequence ID" value="CDW91571.1"/>
    <property type="molecule type" value="Genomic_DNA"/>
</dbReference>
<gene>
    <name evidence="7" type="primary">Contig17606.g18725</name>
    <name evidence="7" type="ORF">STYLEM_20728</name>
</gene>
<dbReference type="InterPro" id="IPR001841">
    <property type="entry name" value="Znf_RING"/>
</dbReference>
<evidence type="ECO:0000313" key="8">
    <source>
        <dbReference type="Proteomes" id="UP000039865"/>
    </source>
</evidence>
<evidence type="ECO:0000256" key="5">
    <source>
        <dbReference type="SAM" id="MobiDB-lite"/>
    </source>
</evidence>
<evidence type="ECO:0000256" key="3">
    <source>
        <dbReference type="ARBA" id="ARBA00022833"/>
    </source>
</evidence>
<feature type="domain" description="RING-type" evidence="6">
    <location>
        <begin position="341"/>
        <end position="382"/>
    </location>
</feature>
<dbReference type="GO" id="GO:0061630">
    <property type="term" value="F:ubiquitin protein ligase activity"/>
    <property type="evidence" value="ECO:0007669"/>
    <property type="project" value="TreeGrafter"/>
</dbReference>
<keyword evidence="2 4" id="KW-0863">Zinc-finger</keyword>
<dbReference type="AlphaFoldDB" id="A0A078BBH9"/>
<dbReference type="OrthoDB" id="282196at2759"/>
<dbReference type="InterPro" id="IPR013083">
    <property type="entry name" value="Znf_RING/FYVE/PHD"/>
</dbReference>